<dbReference type="EMBL" id="AP018738">
    <property type="protein sequence ID" value="BBE51730.1"/>
    <property type="molecule type" value="Genomic_DNA"/>
</dbReference>
<dbReference type="InterPro" id="IPR002491">
    <property type="entry name" value="ABC_transptr_periplasmic_BD"/>
</dbReference>
<dbReference type="Pfam" id="PF01497">
    <property type="entry name" value="Peripla_BP_2"/>
    <property type="match status" value="1"/>
</dbReference>
<name>A0A2Z6GE72_9PROT</name>
<dbReference type="NCBIfam" id="NF038402">
    <property type="entry name" value="TroA_like"/>
    <property type="match status" value="1"/>
</dbReference>
<organism evidence="3 4">
    <name type="scientific">Ferriphaselus amnicola</name>
    <dbReference type="NCBI Taxonomy" id="1188319"/>
    <lineage>
        <taxon>Bacteria</taxon>
        <taxon>Pseudomonadati</taxon>
        <taxon>Pseudomonadota</taxon>
        <taxon>Betaproteobacteria</taxon>
        <taxon>Nitrosomonadales</taxon>
        <taxon>Gallionellaceae</taxon>
        <taxon>Ferriphaselus</taxon>
    </lineage>
</organism>
<protein>
    <submittedName>
        <fullName evidence="3">Vitamin B12-binding protein</fullName>
    </submittedName>
</protein>
<dbReference type="InterPro" id="IPR054828">
    <property type="entry name" value="Vit_B12_bind_prot"/>
</dbReference>
<keyword evidence="1" id="KW-0732">Signal</keyword>
<dbReference type="InterPro" id="IPR050902">
    <property type="entry name" value="ABC_Transporter_SBP"/>
</dbReference>
<dbReference type="PANTHER" id="PTHR30535">
    <property type="entry name" value="VITAMIN B12-BINDING PROTEIN"/>
    <property type="match status" value="1"/>
</dbReference>
<gene>
    <name evidence="3" type="ORF">OYT1_ch2210</name>
</gene>
<dbReference type="AlphaFoldDB" id="A0A2Z6GE72"/>
<dbReference type="Gene3D" id="3.40.50.1980">
    <property type="entry name" value="Nitrogenase molybdenum iron protein domain"/>
    <property type="match status" value="2"/>
</dbReference>
<evidence type="ECO:0000256" key="1">
    <source>
        <dbReference type="ARBA" id="ARBA00022729"/>
    </source>
</evidence>
<evidence type="ECO:0000313" key="3">
    <source>
        <dbReference type="EMBL" id="BBE51730.1"/>
    </source>
</evidence>
<dbReference type="SUPFAM" id="SSF53807">
    <property type="entry name" value="Helical backbone' metal receptor"/>
    <property type="match status" value="1"/>
</dbReference>
<dbReference type="Proteomes" id="UP000033070">
    <property type="component" value="Chromosome"/>
</dbReference>
<dbReference type="PROSITE" id="PS50983">
    <property type="entry name" value="FE_B12_PBP"/>
    <property type="match status" value="1"/>
</dbReference>
<reference evidence="3 4" key="1">
    <citation type="submission" date="2018-06" db="EMBL/GenBank/DDBJ databases">
        <title>OYT1 Genome Sequencing.</title>
        <authorList>
            <person name="Kato S."/>
            <person name="Itoh T."/>
            <person name="Ohkuma M."/>
        </authorList>
    </citation>
    <scope>NUCLEOTIDE SEQUENCE [LARGE SCALE GENOMIC DNA]</scope>
    <source>
        <strain evidence="3 4">OYT1</strain>
    </source>
</reference>
<keyword evidence="4" id="KW-1185">Reference proteome</keyword>
<evidence type="ECO:0000259" key="2">
    <source>
        <dbReference type="PROSITE" id="PS50983"/>
    </source>
</evidence>
<dbReference type="STRING" id="1188319.OYT1_01199"/>
<dbReference type="PANTHER" id="PTHR30535:SF34">
    <property type="entry name" value="MOLYBDATE-BINDING PROTEIN MOLA"/>
    <property type="match status" value="1"/>
</dbReference>
<dbReference type="CDD" id="cd01144">
    <property type="entry name" value="BtuF"/>
    <property type="match status" value="1"/>
</dbReference>
<evidence type="ECO:0000313" key="4">
    <source>
        <dbReference type="Proteomes" id="UP000033070"/>
    </source>
</evidence>
<sequence length="317" mass="34849">MSVRSPLRRHALFSSGLVRGGRGGGSFWLLLFAFFAASLQAVPLSFTDDSGTTLIFTTPPRRIISLAPNLTELAYAAGLADKLVAVTAYSDYPPEAKKLPLMGDAFRLDWERLLALQPDLVLGWQSGLSARDRAMFSKLGLRLLVLEPRHLEDIPKALRLLGQVGGTGEVAEASAREFERQRDGLRLQYAARAPMRAYFQIADTPLLTVNGDHIISDVLRLCGAENVFTAAPLLTPTISTEALLTARPEVLLALAVSPRQMEDVLRTWRLLPLPAVKQQHYGFFEPDLMSRASPRILQGATAVCSQIDAARRTFSRQ</sequence>
<feature type="domain" description="Fe/B12 periplasmic-binding" evidence="2">
    <location>
        <begin position="62"/>
        <end position="317"/>
    </location>
</feature>
<dbReference type="KEGG" id="fam:OYT1_ch2210"/>
<dbReference type="GO" id="GO:0071281">
    <property type="term" value="P:cellular response to iron ion"/>
    <property type="evidence" value="ECO:0007669"/>
    <property type="project" value="TreeGrafter"/>
</dbReference>
<proteinExistence type="predicted"/>
<accession>A0A2Z6GE72</accession>